<evidence type="ECO:0000256" key="3">
    <source>
        <dbReference type="ARBA" id="ARBA00022676"/>
    </source>
</evidence>
<evidence type="ECO:0000256" key="2">
    <source>
        <dbReference type="ARBA" id="ARBA00008661"/>
    </source>
</evidence>
<keyword evidence="8 10" id="KW-0333">Golgi apparatus</keyword>
<evidence type="ECO:0000256" key="9">
    <source>
        <dbReference type="ARBA" id="ARBA00023136"/>
    </source>
</evidence>
<keyword evidence="12" id="KW-1185">Reference proteome</keyword>
<dbReference type="Gene3D" id="3.90.550.50">
    <property type="match status" value="1"/>
</dbReference>
<evidence type="ECO:0000256" key="6">
    <source>
        <dbReference type="ARBA" id="ARBA00022968"/>
    </source>
</evidence>
<gene>
    <name evidence="11" type="ORF">PHET_10274</name>
</gene>
<keyword evidence="3 10" id="KW-0328">Glycosyltransferase</keyword>
<dbReference type="OrthoDB" id="2139606at2759"/>
<sequence>MPYRFVLMKQQLCSAPVKPTVLIVIRSTPNQRVKRDAIRTTWGNPCTYDTQRVELLFLVGKHTGLKSASVDFGLRLEFQRFRDIVQYDSADSYRLLPNKQQAAFHLINKHCFNFPFVFMTDEDFLINIPNLTDYILKLPINDYISFVGGHLYGNSVPIRENTSKYYVSLESYPNRTIPPFVAGGATLMATSLTGQILSEMSKLKTKLHLEDVNLGLILKKLGVMPKNIREICIVEKLCNRIPLRQRIAAHGYNTPTKLRKDWQKLNLTVDCSK</sequence>
<evidence type="ECO:0000256" key="10">
    <source>
        <dbReference type="RuleBase" id="RU363063"/>
    </source>
</evidence>
<dbReference type="PANTHER" id="PTHR11214:SF3">
    <property type="entry name" value="BETA-1,3-GALACTOSYLTRANSFERASE 6"/>
    <property type="match status" value="1"/>
</dbReference>
<keyword evidence="7" id="KW-1133">Transmembrane helix</keyword>
<evidence type="ECO:0000256" key="1">
    <source>
        <dbReference type="ARBA" id="ARBA00004323"/>
    </source>
</evidence>
<dbReference type="Pfam" id="PF01762">
    <property type="entry name" value="Galactosyl_T"/>
    <property type="match status" value="1"/>
</dbReference>
<name>A0A8J4SGB7_9TREM</name>
<evidence type="ECO:0000256" key="4">
    <source>
        <dbReference type="ARBA" id="ARBA00022679"/>
    </source>
</evidence>
<reference evidence="11" key="1">
    <citation type="submission" date="2019-05" db="EMBL/GenBank/DDBJ databases">
        <title>Annotation for the trematode Paragonimus heterotremus.</title>
        <authorList>
            <person name="Choi Y.-J."/>
        </authorList>
    </citation>
    <scope>NUCLEOTIDE SEQUENCE</scope>
    <source>
        <strain evidence="11">LC</strain>
    </source>
</reference>
<comment type="caution">
    <text evidence="11">The sequence shown here is derived from an EMBL/GenBank/DDBJ whole genome shotgun (WGS) entry which is preliminary data.</text>
</comment>
<dbReference type="PANTHER" id="PTHR11214">
    <property type="entry name" value="BETA-1,3-N-ACETYLGLUCOSAMINYLTRANSFERASE"/>
    <property type="match status" value="1"/>
</dbReference>
<comment type="subcellular location">
    <subcellularLocation>
        <location evidence="1 10">Golgi apparatus membrane</location>
        <topology evidence="1 10">Single-pass type II membrane protein</topology>
    </subcellularLocation>
</comment>
<dbReference type="EC" id="2.4.1.-" evidence="10"/>
<protein>
    <recommendedName>
        <fullName evidence="10">Hexosyltransferase</fullName>
        <ecNumber evidence="10">2.4.1.-</ecNumber>
    </recommendedName>
</protein>
<dbReference type="InterPro" id="IPR002659">
    <property type="entry name" value="Glyco_trans_31"/>
</dbReference>
<dbReference type="AlphaFoldDB" id="A0A8J4SGB7"/>
<dbReference type="GO" id="GO:0000139">
    <property type="term" value="C:Golgi membrane"/>
    <property type="evidence" value="ECO:0007669"/>
    <property type="project" value="UniProtKB-SubCell"/>
</dbReference>
<proteinExistence type="inferred from homology"/>
<keyword evidence="4" id="KW-0808">Transferase</keyword>
<evidence type="ECO:0000256" key="5">
    <source>
        <dbReference type="ARBA" id="ARBA00022692"/>
    </source>
</evidence>
<comment type="similarity">
    <text evidence="2 10">Belongs to the glycosyltransferase 31 family.</text>
</comment>
<keyword evidence="6" id="KW-0735">Signal-anchor</keyword>
<evidence type="ECO:0000256" key="7">
    <source>
        <dbReference type="ARBA" id="ARBA00022989"/>
    </source>
</evidence>
<dbReference type="EMBL" id="LUCH01007601">
    <property type="protein sequence ID" value="KAF5396678.1"/>
    <property type="molecule type" value="Genomic_DNA"/>
</dbReference>
<evidence type="ECO:0000313" key="11">
    <source>
        <dbReference type="EMBL" id="KAF5396678.1"/>
    </source>
</evidence>
<keyword evidence="9" id="KW-0472">Membrane</keyword>
<dbReference type="GO" id="GO:0016758">
    <property type="term" value="F:hexosyltransferase activity"/>
    <property type="evidence" value="ECO:0007669"/>
    <property type="project" value="InterPro"/>
</dbReference>
<evidence type="ECO:0000313" key="12">
    <source>
        <dbReference type="Proteomes" id="UP000748531"/>
    </source>
</evidence>
<organism evidence="11 12">
    <name type="scientific">Paragonimus heterotremus</name>
    <dbReference type="NCBI Taxonomy" id="100268"/>
    <lineage>
        <taxon>Eukaryota</taxon>
        <taxon>Metazoa</taxon>
        <taxon>Spiralia</taxon>
        <taxon>Lophotrochozoa</taxon>
        <taxon>Platyhelminthes</taxon>
        <taxon>Trematoda</taxon>
        <taxon>Digenea</taxon>
        <taxon>Plagiorchiida</taxon>
        <taxon>Troglotremata</taxon>
        <taxon>Troglotrematidae</taxon>
        <taxon>Paragonimus</taxon>
    </lineage>
</organism>
<accession>A0A8J4SGB7</accession>
<dbReference type="Proteomes" id="UP000748531">
    <property type="component" value="Unassembled WGS sequence"/>
</dbReference>
<dbReference type="GO" id="GO:0006493">
    <property type="term" value="P:protein O-linked glycosylation"/>
    <property type="evidence" value="ECO:0007669"/>
    <property type="project" value="TreeGrafter"/>
</dbReference>
<evidence type="ECO:0000256" key="8">
    <source>
        <dbReference type="ARBA" id="ARBA00023034"/>
    </source>
</evidence>
<keyword evidence="5" id="KW-0812">Transmembrane</keyword>